<dbReference type="GeneID" id="30214224"/>
<evidence type="ECO:0000256" key="3">
    <source>
        <dbReference type="ARBA" id="ARBA00023274"/>
    </source>
</evidence>
<proteinExistence type="inferred from homology"/>
<evidence type="ECO:0000313" key="4">
    <source>
        <dbReference type="EMBL" id="BAV82417.1"/>
    </source>
</evidence>
<dbReference type="AlphaFoldDB" id="A0A1E1GHT2"/>
<dbReference type="FunFam" id="3.30.1490.10:FF:000001">
    <property type="entry name" value="30S ribosomal protein S8"/>
    <property type="match status" value="1"/>
</dbReference>
<name>A0A1E1GHT2_9EUKA</name>
<dbReference type="GO" id="GO:0003735">
    <property type="term" value="F:structural constituent of ribosome"/>
    <property type="evidence" value="ECO:0007669"/>
    <property type="project" value="InterPro"/>
</dbReference>
<sequence length="131" mass="14963">MSLSHPLSDTITVIRNGYLRKHPTILLNNSKLINNILFKLKKEGFILDYSVLPENMFKIKVFLKYNNNLAVLNTIEIISTPGSRKYSNYKNLFSFLKTSYDILLISTSKGILTHKEALSLQIGGEVLLRVF</sequence>
<geneLocation type="mitochondrion" evidence="4"/>
<dbReference type="Gene3D" id="3.30.1370.30">
    <property type="match status" value="1"/>
</dbReference>
<dbReference type="GO" id="GO:0006412">
    <property type="term" value="P:translation"/>
    <property type="evidence" value="ECO:0007669"/>
    <property type="project" value="InterPro"/>
</dbReference>
<accession>A0A1E1GHT2</accession>
<reference evidence="4" key="1">
    <citation type="journal article" date="2016" name="Genome Biol. Evol.">
        <title>Mitochondrial Genome of Palpitomonas bilix: Derived Genome Structure and Ancestral System for Cytochrome c Maturation.</title>
        <authorList>
            <consortium name="AP017433"/>
            <person name="Nishimura Y."/>
            <person name="Tanifuji G."/>
            <person name="Kamikawa R."/>
            <person name="Yabuki A."/>
            <person name="Hashimoto T."/>
            <person name="Inagaki Y."/>
        </authorList>
    </citation>
    <scope>NUCLEOTIDE SEQUENCE</scope>
</reference>
<keyword evidence="2 4" id="KW-0689">Ribosomal protein</keyword>
<protein>
    <submittedName>
        <fullName evidence="4">30S ribosomal protein S8</fullName>
    </submittedName>
</protein>
<gene>
    <name evidence="4" type="primary">rps8</name>
</gene>
<dbReference type="RefSeq" id="YP_009317249.1">
    <property type="nucleotide sequence ID" value="NC_031832.1"/>
</dbReference>
<evidence type="ECO:0000256" key="1">
    <source>
        <dbReference type="ARBA" id="ARBA00006471"/>
    </source>
</evidence>
<dbReference type="InterPro" id="IPR035987">
    <property type="entry name" value="Ribosomal_uS8_sf"/>
</dbReference>
<dbReference type="Gene3D" id="3.30.1490.10">
    <property type="match status" value="1"/>
</dbReference>
<keyword evidence="4" id="KW-0496">Mitochondrion</keyword>
<dbReference type="GO" id="GO:0005737">
    <property type="term" value="C:cytoplasm"/>
    <property type="evidence" value="ECO:0007669"/>
    <property type="project" value="UniProtKB-ARBA"/>
</dbReference>
<dbReference type="InterPro" id="IPR000630">
    <property type="entry name" value="Ribosomal_uS8"/>
</dbReference>
<evidence type="ECO:0000256" key="2">
    <source>
        <dbReference type="ARBA" id="ARBA00022980"/>
    </source>
</evidence>
<dbReference type="PANTHER" id="PTHR11758">
    <property type="entry name" value="40S RIBOSOMAL PROTEIN S15A"/>
    <property type="match status" value="1"/>
</dbReference>
<comment type="similarity">
    <text evidence="1">Belongs to the universal ribosomal protein uS8 family.</text>
</comment>
<dbReference type="EMBL" id="AP017433">
    <property type="protein sequence ID" value="BAV82417.1"/>
    <property type="molecule type" value="Genomic_DNA"/>
</dbReference>
<organism evidence="4">
    <name type="scientific">Palpitomonas bilix</name>
    <dbReference type="NCBI Taxonomy" id="652834"/>
    <lineage>
        <taxon>Eukaryota</taxon>
        <taxon>Eukaryota incertae sedis</taxon>
    </lineage>
</organism>
<dbReference type="GO" id="GO:0005840">
    <property type="term" value="C:ribosome"/>
    <property type="evidence" value="ECO:0007669"/>
    <property type="project" value="UniProtKB-KW"/>
</dbReference>
<keyword evidence="3" id="KW-0687">Ribonucleoprotein</keyword>
<dbReference type="SUPFAM" id="SSF56047">
    <property type="entry name" value="Ribosomal protein S8"/>
    <property type="match status" value="1"/>
</dbReference>
<dbReference type="GO" id="GO:1990904">
    <property type="term" value="C:ribonucleoprotein complex"/>
    <property type="evidence" value="ECO:0007669"/>
    <property type="project" value="UniProtKB-KW"/>
</dbReference>
<dbReference type="Pfam" id="PF00410">
    <property type="entry name" value="Ribosomal_S8"/>
    <property type="match status" value="1"/>
</dbReference>